<dbReference type="Proteomes" id="UP000317909">
    <property type="component" value="Chromosome"/>
</dbReference>
<protein>
    <recommendedName>
        <fullName evidence="3">Uracil DNA glycosylase superfamily protein</fullName>
    </recommendedName>
</protein>
<sequence length="249" mass="27766">MTLQRFIEQFLGYGSLSAPLWLVGMEEAGGTSPRDLECRVAAWNECGGEPVVDLMDFHHRIGCDQYFGVRPKRQVTWARLAQIVLAWEGLCRGRDAVLAFQSQHLGRKGGTTLLAELMPLPKATVTSWPYAPLATRLPYLRSVGRYRDAVLPKRVELLSEAIRSHSPKAVVFYGMSYRQHWIDIAQVPFASTGTGSFFGCGHHTTYLVTSHPNARGLEANYFVEQGRILGELTEKRGASPDSPTDQDRT</sequence>
<evidence type="ECO:0008006" key="3">
    <source>
        <dbReference type="Google" id="ProtNLM"/>
    </source>
</evidence>
<evidence type="ECO:0000313" key="1">
    <source>
        <dbReference type="EMBL" id="QDT71744.1"/>
    </source>
</evidence>
<dbReference type="EMBL" id="CP036339">
    <property type="protein sequence ID" value="QDT71744.1"/>
    <property type="molecule type" value="Genomic_DNA"/>
</dbReference>
<reference evidence="1 2" key="1">
    <citation type="submission" date="2019-02" db="EMBL/GenBank/DDBJ databases">
        <title>Deep-cultivation of Planctomycetes and their phenomic and genomic characterization uncovers novel biology.</title>
        <authorList>
            <person name="Wiegand S."/>
            <person name="Jogler M."/>
            <person name="Boedeker C."/>
            <person name="Pinto D."/>
            <person name="Vollmers J."/>
            <person name="Rivas-Marin E."/>
            <person name="Kohn T."/>
            <person name="Peeters S.H."/>
            <person name="Heuer A."/>
            <person name="Rast P."/>
            <person name="Oberbeckmann S."/>
            <person name="Bunk B."/>
            <person name="Jeske O."/>
            <person name="Meyerdierks A."/>
            <person name="Storesund J.E."/>
            <person name="Kallscheuer N."/>
            <person name="Luecker S."/>
            <person name="Lage O.M."/>
            <person name="Pohl T."/>
            <person name="Merkel B.J."/>
            <person name="Hornburger P."/>
            <person name="Mueller R.-W."/>
            <person name="Bruemmer F."/>
            <person name="Labrenz M."/>
            <person name="Spormann A.M."/>
            <person name="Op den Camp H."/>
            <person name="Overmann J."/>
            <person name="Amann R."/>
            <person name="Jetten M.S.M."/>
            <person name="Mascher T."/>
            <person name="Medema M.H."/>
            <person name="Devos D.P."/>
            <person name="Kaster A.-K."/>
            <person name="Ovreas L."/>
            <person name="Rohde M."/>
            <person name="Galperin M.Y."/>
            <person name="Jogler C."/>
        </authorList>
    </citation>
    <scope>NUCLEOTIDE SEQUENCE [LARGE SCALE GENOMIC DNA]</scope>
    <source>
        <strain evidence="1 2">I41</strain>
    </source>
</reference>
<keyword evidence="2" id="KW-1185">Reference proteome</keyword>
<gene>
    <name evidence="1" type="ORF">I41_09040</name>
</gene>
<dbReference type="KEGG" id="llh:I41_09040"/>
<dbReference type="AlphaFoldDB" id="A0A517TTP0"/>
<proteinExistence type="predicted"/>
<accession>A0A517TTP0</accession>
<organism evidence="1 2">
    <name type="scientific">Lacipirellula limnantheis</name>
    <dbReference type="NCBI Taxonomy" id="2528024"/>
    <lineage>
        <taxon>Bacteria</taxon>
        <taxon>Pseudomonadati</taxon>
        <taxon>Planctomycetota</taxon>
        <taxon>Planctomycetia</taxon>
        <taxon>Pirellulales</taxon>
        <taxon>Lacipirellulaceae</taxon>
        <taxon>Lacipirellula</taxon>
    </lineage>
</organism>
<name>A0A517TTP0_9BACT</name>
<evidence type="ECO:0000313" key="2">
    <source>
        <dbReference type="Proteomes" id="UP000317909"/>
    </source>
</evidence>